<reference evidence="1 2" key="1">
    <citation type="submission" date="2013-07" db="EMBL/GenBank/DDBJ databases">
        <title>Comparative Genomic and Metabolomic Analysis of Twelve Strains of Pseudoalteromonas luteoviolacea.</title>
        <authorList>
            <person name="Vynne N.G."/>
            <person name="Mansson M."/>
            <person name="Gram L."/>
        </authorList>
    </citation>
    <scope>NUCLEOTIDE SEQUENCE [LARGE SCALE GENOMIC DNA]</scope>
    <source>
        <strain evidence="1 2">H33</strain>
    </source>
</reference>
<gene>
    <name evidence="1" type="ORF">N476_19365</name>
</gene>
<protein>
    <submittedName>
        <fullName evidence="1">Uncharacterized protein</fullName>
    </submittedName>
</protein>
<dbReference type="Proteomes" id="UP000076503">
    <property type="component" value="Unassembled WGS sequence"/>
</dbReference>
<dbReference type="PATRIC" id="fig|1365251.3.peg.3185"/>
<accession>A0A167DW63</accession>
<name>A0A167DW63_9GAMM</name>
<evidence type="ECO:0000313" key="1">
    <source>
        <dbReference type="EMBL" id="KZN49447.1"/>
    </source>
</evidence>
<dbReference type="EMBL" id="AUXZ01000081">
    <property type="protein sequence ID" value="KZN49447.1"/>
    <property type="molecule type" value="Genomic_DNA"/>
</dbReference>
<comment type="caution">
    <text evidence="1">The sequence shown here is derived from an EMBL/GenBank/DDBJ whole genome shotgun (WGS) entry which is preliminary data.</text>
</comment>
<dbReference type="AlphaFoldDB" id="A0A167DW63"/>
<dbReference type="OrthoDB" id="9861717at2"/>
<organism evidence="1 2">
    <name type="scientific">Pseudoalteromonas luteoviolacea H33</name>
    <dbReference type="NCBI Taxonomy" id="1365251"/>
    <lineage>
        <taxon>Bacteria</taxon>
        <taxon>Pseudomonadati</taxon>
        <taxon>Pseudomonadota</taxon>
        <taxon>Gammaproteobacteria</taxon>
        <taxon>Alteromonadales</taxon>
        <taxon>Pseudoalteromonadaceae</taxon>
        <taxon>Pseudoalteromonas</taxon>
    </lineage>
</organism>
<sequence>MKLKLNVNKKNIKALSANNSKLPVQVTPNVAGGWYKTYQCTYHCYTQKPHCNTVEPTRQSGCCNSTDC</sequence>
<dbReference type="RefSeq" id="WP_063362537.1">
    <property type="nucleotide sequence ID" value="NZ_AUXZ01000081.1"/>
</dbReference>
<evidence type="ECO:0000313" key="2">
    <source>
        <dbReference type="Proteomes" id="UP000076503"/>
    </source>
</evidence>
<proteinExistence type="predicted"/>